<dbReference type="RefSeq" id="WP_311669111.1">
    <property type="nucleotide sequence ID" value="NZ_JAVREO010000014.1"/>
</dbReference>
<feature type="domain" description="Glyoxalase-like" evidence="1">
    <location>
        <begin position="10"/>
        <end position="154"/>
    </location>
</feature>
<evidence type="ECO:0000313" key="2">
    <source>
        <dbReference type="EMBL" id="MDT0269022.1"/>
    </source>
</evidence>
<protein>
    <submittedName>
        <fullName evidence="2">VOC family protein</fullName>
    </submittedName>
</protein>
<keyword evidence="3" id="KW-1185">Reference proteome</keyword>
<comment type="caution">
    <text evidence="2">The sequence shown here is derived from an EMBL/GenBank/DDBJ whole genome shotgun (WGS) entry which is preliminary data.</text>
</comment>
<dbReference type="Pfam" id="PF13468">
    <property type="entry name" value="Glyoxalase_3"/>
    <property type="match status" value="1"/>
</dbReference>
<dbReference type="EMBL" id="JAVREO010000014">
    <property type="protein sequence ID" value="MDT0269022.1"/>
    <property type="molecule type" value="Genomic_DNA"/>
</dbReference>
<evidence type="ECO:0000259" key="1">
    <source>
        <dbReference type="Pfam" id="PF13468"/>
    </source>
</evidence>
<name>A0ABU2JVL4_9ACTN</name>
<sequence length="223" mass="23204">MTEPSVEPVLDHVVLAARDRAAIEEALAALGLRAGSGRAIPGAGLSNVMVAVGSQLLELHYPDGSPVAEGAPPYAQAQRAALAAHPDVPLVPVAWVVRYPSEAELRAASARVGYPVVEVPAEPPNEAPHLLGGLGAAFERPWLPALIHWSAAPHLPPTLVEDRGRGPNEGRLTLDVSGPADELRAWCGALPRRVEIGAGTAGPLRAWLRRPDGTSAALGLPPE</sequence>
<dbReference type="InterPro" id="IPR025870">
    <property type="entry name" value="Glyoxalase-like_dom"/>
</dbReference>
<proteinExistence type="predicted"/>
<dbReference type="Proteomes" id="UP001183410">
    <property type="component" value="Unassembled WGS sequence"/>
</dbReference>
<gene>
    <name evidence="2" type="ORF">RM844_22305</name>
</gene>
<organism evidence="2 3">
    <name type="scientific">Streptomyces chisholmiae</name>
    <dbReference type="NCBI Taxonomy" id="3075540"/>
    <lineage>
        <taxon>Bacteria</taxon>
        <taxon>Bacillati</taxon>
        <taxon>Actinomycetota</taxon>
        <taxon>Actinomycetes</taxon>
        <taxon>Kitasatosporales</taxon>
        <taxon>Streptomycetaceae</taxon>
        <taxon>Streptomyces</taxon>
    </lineage>
</organism>
<accession>A0ABU2JVL4</accession>
<reference evidence="3" key="1">
    <citation type="submission" date="2023-07" db="EMBL/GenBank/DDBJ databases">
        <title>30 novel species of actinomycetes from the DSMZ collection.</title>
        <authorList>
            <person name="Nouioui I."/>
        </authorList>
    </citation>
    <scope>NUCLEOTIDE SEQUENCE [LARGE SCALE GENOMIC DNA]</scope>
    <source>
        <strain evidence="3">DSM 44915</strain>
    </source>
</reference>
<evidence type="ECO:0000313" key="3">
    <source>
        <dbReference type="Proteomes" id="UP001183410"/>
    </source>
</evidence>